<sequence length="70" mass="8892">MCDFTQREYYCGHFRWIASKWCQTYTYTHKRCRLPNVTHFEYRHSCGECKPKECPHWYHELNKRWNKSER</sequence>
<accession>A0AAN6TTN0</accession>
<reference evidence="1" key="1">
    <citation type="journal article" date="2023" name="Mol. Phylogenet. Evol.">
        <title>Genome-scale phylogeny and comparative genomics of the fungal order Sordariales.</title>
        <authorList>
            <person name="Hensen N."/>
            <person name="Bonometti L."/>
            <person name="Westerberg I."/>
            <person name="Brannstrom I.O."/>
            <person name="Guillou S."/>
            <person name="Cros-Aarteil S."/>
            <person name="Calhoun S."/>
            <person name="Haridas S."/>
            <person name="Kuo A."/>
            <person name="Mondo S."/>
            <person name="Pangilinan J."/>
            <person name="Riley R."/>
            <person name="LaButti K."/>
            <person name="Andreopoulos B."/>
            <person name="Lipzen A."/>
            <person name="Chen C."/>
            <person name="Yan M."/>
            <person name="Daum C."/>
            <person name="Ng V."/>
            <person name="Clum A."/>
            <person name="Steindorff A."/>
            <person name="Ohm R.A."/>
            <person name="Martin F."/>
            <person name="Silar P."/>
            <person name="Natvig D.O."/>
            <person name="Lalanne C."/>
            <person name="Gautier V."/>
            <person name="Ament-Velasquez S.L."/>
            <person name="Kruys A."/>
            <person name="Hutchinson M.I."/>
            <person name="Powell A.J."/>
            <person name="Barry K."/>
            <person name="Miller A.N."/>
            <person name="Grigoriev I.V."/>
            <person name="Debuchy R."/>
            <person name="Gladieux P."/>
            <person name="Hiltunen Thoren M."/>
            <person name="Johannesson H."/>
        </authorList>
    </citation>
    <scope>NUCLEOTIDE SEQUENCE</scope>
    <source>
        <strain evidence="1">CBS 731.68</strain>
    </source>
</reference>
<protein>
    <submittedName>
        <fullName evidence="1">Uncharacterized protein</fullName>
    </submittedName>
</protein>
<dbReference type="RefSeq" id="XP_062643723.1">
    <property type="nucleotide sequence ID" value="XM_062794924.1"/>
</dbReference>
<gene>
    <name evidence="1" type="ORF">N657DRAFT_658765</name>
</gene>
<dbReference type="EMBL" id="MU853243">
    <property type="protein sequence ID" value="KAK4119950.1"/>
    <property type="molecule type" value="Genomic_DNA"/>
</dbReference>
<proteinExistence type="predicted"/>
<reference evidence="1" key="2">
    <citation type="submission" date="2023-05" db="EMBL/GenBank/DDBJ databases">
        <authorList>
            <consortium name="Lawrence Berkeley National Laboratory"/>
            <person name="Steindorff A."/>
            <person name="Hensen N."/>
            <person name="Bonometti L."/>
            <person name="Westerberg I."/>
            <person name="Brannstrom I.O."/>
            <person name="Guillou S."/>
            <person name="Cros-Aarteil S."/>
            <person name="Calhoun S."/>
            <person name="Haridas S."/>
            <person name="Kuo A."/>
            <person name="Mondo S."/>
            <person name="Pangilinan J."/>
            <person name="Riley R."/>
            <person name="Labutti K."/>
            <person name="Andreopoulos B."/>
            <person name="Lipzen A."/>
            <person name="Chen C."/>
            <person name="Yanf M."/>
            <person name="Daum C."/>
            <person name="Ng V."/>
            <person name="Clum A."/>
            <person name="Ohm R."/>
            <person name="Martin F."/>
            <person name="Silar P."/>
            <person name="Natvig D."/>
            <person name="Lalanne C."/>
            <person name="Gautier V."/>
            <person name="Ament-Velasquez S.L."/>
            <person name="Kruys A."/>
            <person name="Hutchinson M.I."/>
            <person name="Powell A.J."/>
            <person name="Barry K."/>
            <person name="Miller A.N."/>
            <person name="Grigoriev I.V."/>
            <person name="Debuchy R."/>
            <person name="Gladieux P."/>
            <person name="Thoren M.H."/>
            <person name="Johannesson H."/>
        </authorList>
    </citation>
    <scope>NUCLEOTIDE SEQUENCE</scope>
    <source>
        <strain evidence="1">CBS 731.68</strain>
    </source>
</reference>
<evidence type="ECO:0000313" key="2">
    <source>
        <dbReference type="Proteomes" id="UP001302602"/>
    </source>
</evidence>
<keyword evidence="2" id="KW-1185">Reference proteome</keyword>
<dbReference type="GeneID" id="87831693"/>
<evidence type="ECO:0000313" key="1">
    <source>
        <dbReference type="EMBL" id="KAK4119950.1"/>
    </source>
</evidence>
<dbReference type="AlphaFoldDB" id="A0AAN6TTN0"/>
<dbReference type="Proteomes" id="UP001302602">
    <property type="component" value="Unassembled WGS sequence"/>
</dbReference>
<organism evidence="1 2">
    <name type="scientific">Parathielavia appendiculata</name>
    <dbReference type="NCBI Taxonomy" id="2587402"/>
    <lineage>
        <taxon>Eukaryota</taxon>
        <taxon>Fungi</taxon>
        <taxon>Dikarya</taxon>
        <taxon>Ascomycota</taxon>
        <taxon>Pezizomycotina</taxon>
        <taxon>Sordariomycetes</taxon>
        <taxon>Sordariomycetidae</taxon>
        <taxon>Sordariales</taxon>
        <taxon>Chaetomiaceae</taxon>
        <taxon>Parathielavia</taxon>
    </lineage>
</organism>
<comment type="caution">
    <text evidence="1">The sequence shown here is derived from an EMBL/GenBank/DDBJ whole genome shotgun (WGS) entry which is preliminary data.</text>
</comment>
<name>A0AAN6TTN0_9PEZI</name>